<accession>A0AAV4D861</accession>
<evidence type="ECO:0000313" key="3">
    <source>
        <dbReference type="EMBL" id="GFO40250.1"/>
    </source>
</evidence>
<keyword evidence="1" id="KW-0732">Signal</keyword>
<dbReference type="PRINTS" id="PR00453">
    <property type="entry name" value="VWFADOMAIN"/>
</dbReference>
<name>A0AAV4D861_9GAST</name>
<dbReference type="InterPro" id="IPR002035">
    <property type="entry name" value="VWF_A"/>
</dbReference>
<evidence type="ECO:0000256" key="1">
    <source>
        <dbReference type="SAM" id="SignalP"/>
    </source>
</evidence>
<gene>
    <name evidence="3" type="ORF">PoB_006675500</name>
</gene>
<comment type="caution">
    <text evidence="3">The sequence shown here is derived from an EMBL/GenBank/DDBJ whole genome shotgun (WGS) entry which is preliminary data.</text>
</comment>
<dbReference type="SUPFAM" id="SSF53300">
    <property type="entry name" value="vWA-like"/>
    <property type="match status" value="1"/>
</dbReference>
<dbReference type="SMART" id="SM00327">
    <property type="entry name" value="VWA"/>
    <property type="match status" value="1"/>
</dbReference>
<evidence type="ECO:0000313" key="4">
    <source>
        <dbReference type="Proteomes" id="UP000735302"/>
    </source>
</evidence>
<dbReference type="PANTHER" id="PTHR24020">
    <property type="entry name" value="COLLAGEN ALPHA"/>
    <property type="match status" value="1"/>
</dbReference>
<dbReference type="Gene3D" id="3.40.50.410">
    <property type="entry name" value="von Willebrand factor, type A domain"/>
    <property type="match status" value="1"/>
</dbReference>
<dbReference type="Proteomes" id="UP000735302">
    <property type="component" value="Unassembled WGS sequence"/>
</dbReference>
<evidence type="ECO:0000259" key="2">
    <source>
        <dbReference type="PROSITE" id="PS50234"/>
    </source>
</evidence>
<dbReference type="PANTHER" id="PTHR24020:SF20">
    <property type="entry name" value="PH DOMAIN-CONTAINING PROTEIN"/>
    <property type="match status" value="1"/>
</dbReference>
<dbReference type="AlphaFoldDB" id="A0AAV4D861"/>
<keyword evidence="4" id="KW-1185">Reference proteome</keyword>
<dbReference type="InterPro" id="IPR050525">
    <property type="entry name" value="ECM_Assembly_Org"/>
</dbReference>
<dbReference type="EMBL" id="BLXT01007596">
    <property type="protein sequence ID" value="GFO40250.1"/>
    <property type="molecule type" value="Genomic_DNA"/>
</dbReference>
<feature type="signal peptide" evidence="1">
    <location>
        <begin position="1"/>
        <end position="21"/>
    </location>
</feature>
<feature type="domain" description="VWFA" evidence="2">
    <location>
        <begin position="41"/>
        <end position="228"/>
    </location>
</feature>
<dbReference type="CDD" id="cd01450">
    <property type="entry name" value="vWFA_subfamily_ECM"/>
    <property type="match status" value="1"/>
</dbReference>
<organism evidence="3 4">
    <name type="scientific">Plakobranchus ocellatus</name>
    <dbReference type="NCBI Taxonomy" id="259542"/>
    <lineage>
        <taxon>Eukaryota</taxon>
        <taxon>Metazoa</taxon>
        <taxon>Spiralia</taxon>
        <taxon>Lophotrochozoa</taxon>
        <taxon>Mollusca</taxon>
        <taxon>Gastropoda</taxon>
        <taxon>Heterobranchia</taxon>
        <taxon>Euthyneura</taxon>
        <taxon>Panpulmonata</taxon>
        <taxon>Sacoglossa</taxon>
        <taxon>Placobranchoidea</taxon>
        <taxon>Plakobranchidae</taxon>
        <taxon>Plakobranchus</taxon>
    </lineage>
</organism>
<feature type="chain" id="PRO_5043763893" evidence="1">
    <location>
        <begin position="22"/>
        <end position="241"/>
    </location>
</feature>
<protein>
    <submittedName>
        <fullName evidence="3">Matrilin</fullName>
    </submittedName>
</protein>
<reference evidence="3 4" key="1">
    <citation type="journal article" date="2021" name="Elife">
        <title>Chloroplast acquisition without the gene transfer in kleptoplastic sea slugs, Plakobranchus ocellatus.</title>
        <authorList>
            <person name="Maeda T."/>
            <person name="Takahashi S."/>
            <person name="Yoshida T."/>
            <person name="Shimamura S."/>
            <person name="Takaki Y."/>
            <person name="Nagai Y."/>
            <person name="Toyoda A."/>
            <person name="Suzuki Y."/>
            <person name="Arimoto A."/>
            <person name="Ishii H."/>
            <person name="Satoh N."/>
            <person name="Nishiyama T."/>
            <person name="Hasebe M."/>
            <person name="Maruyama T."/>
            <person name="Minagawa J."/>
            <person name="Obokata J."/>
            <person name="Shigenobu S."/>
        </authorList>
    </citation>
    <scope>NUCLEOTIDE SEQUENCE [LARGE SCALE GENOMIC DNA]</scope>
</reference>
<dbReference type="PROSITE" id="PS50234">
    <property type="entry name" value="VWFA"/>
    <property type="match status" value="1"/>
</dbReference>
<dbReference type="InterPro" id="IPR036465">
    <property type="entry name" value="vWFA_dom_sf"/>
</dbReference>
<proteinExistence type="predicted"/>
<sequence>MGILQVIVMTLFLWNVNVSIAAPRDTGAYDIKEKCSQKPMELALILDISSSVDWTGFKDSEAFLENLIKKVEIGPEKTRVSLVSFAGYIYKEYTFPLGTYTTTDALLNAIKRIEYPAGNATNIHLAIDYMRTVQLNETKVRPYVRKVCLLITDGEATNPKLAIAAGQKAQSDGILMFGVLISKYRRYDNYFYALQEMCGAYERMILLRMFTGQTYYQENVKKMLLKTSCNQRSRSLQTIEI</sequence>
<dbReference type="Pfam" id="PF00092">
    <property type="entry name" value="VWA"/>
    <property type="match status" value="1"/>
</dbReference>